<feature type="transmembrane region" description="Helical" evidence="5">
    <location>
        <begin position="12"/>
        <end position="30"/>
    </location>
</feature>
<evidence type="ECO:0000256" key="1">
    <source>
        <dbReference type="ARBA" id="ARBA00004141"/>
    </source>
</evidence>
<keyword evidence="2 5" id="KW-0812">Transmembrane</keyword>
<evidence type="ECO:0000313" key="7">
    <source>
        <dbReference type="EMBL" id="GAG31434.1"/>
    </source>
</evidence>
<comment type="caution">
    <text evidence="7">The sequence shown here is derived from an EMBL/GenBank/DDBJ whole genome shotgun (WGS) entry which is preliminary data.</text>
</comment>
<keyword evidence="3 5" id="KW-1133">Transmembrane helix</keyword>
<dbReference type="AlphaFoldDB" id="X0WKD0"/>
<keyword evidence="4 5" id="KW-0472">Membrane</keyword>
<dbReference type="PANTHER" id="PTHR32322">
    <property type="entry name" value="INNER MEMBRANE TRANSPORTER"/>
    <property type="match status" value="1"/>
</dbReference>
<feature type="non-terminal residue" evidence="7">
    <location>
        <position position="147"/>
    </location>
</feature>
<dbReference type="PANTHER" id="PTHR32322:SF2">
    <property type="entry name" value="EAMA DOMAIN-CONTAINING PROTEIN"/>
    <property type="match status" value="1"/>
</dbReference>
<protein>
    <recommendedName>
        <fullName evidence="6">EamA domain-containing protein</fullName>
    </recommendedName>
</protein>
<feature type="transmembrane region" description="Helical" evidence="5">
    <location>
        <begin position="82"/>
        <end position="103"/>
    </location>
</feature>
<reference evidence="7" key="1">
    <citation type="journal article" date="2014" name="Front. Microbiol.">
        <title>High frequency of phylogenetically diverse reductive dehalogenase-homologous genes in deep subseafloor sedimentary metagenomes.</title>
        <authorList>
            <person name="Kawai M."/>
            <person name="Futagami T."/>
            <person name="Toyoda A."/>
            <person name="Takaki Y."/>
            <person name="Nishi S."/>
            <person name="Hori S."/>
            <person name="Arai W."/>
            <person name="Tsubouchi T."/>
            <person name="Morono Y."/>
            <person name="Uchiyama I."/>
            <person name="Ito T."/>
            <person name="Fujiyama A."/>
            <person name="Inagaki F."/>
            <person name="Takami H."/>
        </authorList>
    </citation>
    <scope>NUCLEOTIDE SEQUENCE</scope>
    <source>
        <strain evidence="7">Expedition CK06-06</strain>
    </source>
</reference>
<gene>
    <name evidence="7" type="ORF">S01H1_73758</name>
</gene>
<dbReference type="SUPFAM" id="SSF103481">
    <property type="entry name" value="Multidrug resistance efflux transporter EmrE"/>
    <property type="match status" value="1"/>
</dbReference>
<comment type="subcellular location">
    <subcellularLocation>
        <location evidence="1">Membrane</location>
        <topology evidence="1">Multi-pass membrane protein</topology>
    </subcellularLocation>
</comment>
<feature type="transmembrane region" description="Helical" evidence="5">
    <location>
        <begin position="109"/>
        <end position="126"/>
    </location>
</feature>
<evidence type="ECO:0000259" key="6">
    <source>
        <dbReference type="Pfam" id="PF00892"/>
    </source>
</evidence>
<dbReference type="InterPro" id="IPR037185">
    <property type="entry name" value="EmrE-like"/>
</dbReference>
<evidence type="ECO:0000256" key="3">
    <source>
        <dbReference type="ARBA" id="ARBA00022989"/>
    </source>
</evidence>
<evidence type="ECO:0000256" key="5">
    <source>
        <dbReference type="SAM" id="Phobius"/>
    </source>
</evidence>
<name>X0WKD0_9ZZZZ</name>
<feature type="domain" description="EamA" evidence="6">
    <location>
        <begin position="19"/>
        <end position="146"/>
    </location>
</feature>
<dbReference type="GO" id="GO:0016020">
    <property type="term" value="C:membrane"/>
    <property type="evidence" value="ECO:0007669"/>
    <property type="project" value="UniProtKB-SubCell"/>
</dbReference>
<evidence type="ECO:0000256" key="4">
    <source>
        <dbReference type="ARBA" id="ARBA00023136"/>
    </source>
</evidence>
<accession>X0WKD0</accession>
<proteinExistence type="predicted"/>
<dbReference type="InterPro" id="IPR000620">
    <property type="entry name" value="EamA_dom"/>
</dbReference>
<evidence type="ECO:0000256" key="2">
    <source>
        <dbReference type="ARBA" id="ARBA00022692"/>
    </source>
</evidence>
<feature type="transmembrane region" description="Helical" evidence="5">
    <location>
        <begin position="50"/>
        <end position="70"/>
    </location>
</feature>
<sequence>MAYSAPAVTRDSHRFSVAGLLNLLVTYVVWGSTYLAIRVAVREGAGWGPFWLGATRTLAAAAVLFAFNALRGARLKPTRVELGILAATGILLWVGGNGAVNWAEQRIDSGLAALIVGTMPIWVALMESMIDRRRPSFLLSVSLVVGF</sequence>
<dbReference type="EMBL" id="BARS01049299">
    <property type="protein sequence ID" value="GAG31434.1"/>
    <property type="molecule type" value="Genomic_DNA"/>
</dbReference>
<organism evidence="7">
    <name type="scientific">marine sediment metagenome</name>
    <dbReference type="NCBI Taxonomy" id="412755"/>
    <lineage>
        <taxon>unclassified sequences</taxon>
        <taxon>metagenomes</taxon>
        <taxon>ecological metagenomes</taxon>
    </lineage>
</organism>
<dbReference type="Pfam" id="PF00892">
    <property type="entry name" value="EamA"/>
    <property type="match status" value="1"/>
</dbReference>
<dbReference type="InterPro" id="IPR050638">
    <property type="entry name" value="AA-Vitamin_Transporters"/>
</dbReference>